<dbReference type="Pfam" id="PF00547">
    <property type="entry name" value="Urease_gamma"/>
    <property type="match status" value="1"/>
</dbReference>
<dbReference type="SUPFAM" id="SSF54111">
    <property type="entry name" value="Urease, gamma-subunit"/>
    <property type="match status" value="1"/>
</dbReference>
<dbReference type="CDD" id="cd00375">
    <property type="entry name" value="Urease_alpha"/>
    <property type="match status" value="1"/>
</dbReference>
<feature type="binding site" description="via carbamate group" evidence="8">
    <location>
        <position position="480"/>
    </location>
    <ligand>
        <name>Ni(2+)</name>
        <dbReference type="ChEBI" id="CHEBI:49786"/>
        <label>2</label>
    </ligand>
</feature>
<evidence type="ECO:0000256" key="9">
    <source>
        <dbReference type="PIRSR" id="PIRSR611612-52"/>
    </source>
</evidence>
<evidence type="ECO:0000256" key="4">
    <source>
        <dbReference type="ARBA" id="ARBA00022723"/>
    </source>
</evidence>
<dbReference type="GO" id="GO:0043419">
    <property type="term" value="P:urea catabolic process"/>
    <property type="evidence" value="ECO:0007669"/>
    <property type="project" value="InterPro"/>
</dbReference>
<dbReference type="AlphaFoldDB" id="A0A9W7EQX9"/>
<evidence type="ECO:0000256" key="3">
    <source>
        <dbReference type="ARBA" id="ARBA00022596"/>
    </source>
</evidence>
<feature type="binding site" evidence="8">
    <location>
        <position position="509"/>
    </location>
    <ligand>
        <name>Ni(2+)</name>
        <dbReference type="ChEBI" id="CHEBI:49786"/>
        <label>2</label>
    </ligand>
</feature>
<evidence type="ECO:0000256" key="6">
    <source>
        <dbReference type="PIRNR" id="PIRNR001222"/>
    </source>
</evidence>
<dbReference type="Pfam" id="PF00449">
    <property type="entry name" value="Urease_alpha"/>
    <property type="match status" value="1"/>
</dbReference>
<sequence length="848" mass="89944">MTFPEACALVAHVVLEKARDGSCTVADLMREGRTMLGVNQTLPGVASLLDEVQVEATFPDGTKLVTVHSPVSLENGDLSLALYGSFLPIPNLSLFPSSPPPAPNSLNLYPPGFVFPDAGPPIVLNQTKKAILCTVVNTADRPIQVGSHYHFVEANAYLSFCRRTAYGRRLNIASGTGKDKNKFCESPKSAAWHAVRFEPGETKTISLIPIGGNKVVRGGNNLIDGPVVEPGNPPAAFMEKIKALGFLDSPEASVREARQATISRSTYSKTYGPTVGDRIRLGDTALVVEVEHDFAAPYYGDEIKFGGGKVLRDGLGQASGLHSLQVLDTVITNALILDYSGIIKADVGIKDGKIIGIGKAGNPDTMDGVAPNLIVGVNTEAIAGEGLILTAGGVDAHVHYICPQLADEAIASGLTTMLGGGTGPATGTNATTCTPSPAHMKMMVTATDSLPLNFGFTGKGNSSKPEGLDDIVLAGACGLKLHEDWGTTPATIDCCLDFADKSDIQVTIHTDTLNESGCCEHSLAAMKGRTIHTYHSEGAGGGHAPDIITVCGAPNVIPSSTNPTMPGTLNTIDEHLDMLMVCHHLDKSLKEDVAFAESRIRGETIAAEDVLHDMGAISIIASDSQAMGRVGEVITRTWQTAHKMKLQRGQLDEDKKRQILSGQGKVPAESPFSVLDNERAKRYIAKYTINPCIAHGFSDVIGSVEVGKLADLVLWNPAFFGAKPEIIIKGGQIAWAQMGDANASIPTPQPVIMRPMWVGRSDLAAARASYIFVSKACAEAGVAASYGIKKHIYAVKNCRGIGKKDMKLNNLLPDVKVDPETYRVTADNQVLSCESAQGLPLARTHFLF</sequence>
<dbReference type="GO" id="GO:0035550">
    <property type="term" value="C:urease complex"/>
    <property type="evidence" value="ECO:0007669"/>
    <property type="project" value="InterPro"/>
</dbReference>
<name>A0A9W7EQX9_9STRA</name>
<evidence type="ECO:0000313" key="12">
    <source>
        <dbReference type="EMBL" id="GMH88308.1"/>
    </source>
</evidence>
<dbReference type="HAMAP" id="MF_01953">
    <property type="entry name" value="Urease_alpha"/>
    <property type="match status" value="1"/>
</dbReference>
<feature type="binding site" evidence="8">
    <location>
        <position position="399"/>
    </location>
    <ligand>
        <name>Ni(2+)</name>
        <dbReference type="ChEBI" id="CHEBI:49786"/>
        <label>1</label>
    </ligand>
</feature>
<feature type="active site" description="Proton donor" evidence="9 10">
    <location>
        <position position="583"/>
    </location>
</feature>
<dbReference type="InterPro" id="IPR029754">
    <property type="entry name" value="Urease_Ni-bd"/>
</dbReference>
<dbReference type="InterPro" id="IPR011612">
    <property type="entry name" value="Urease_alpha_N_dom"/>
</dbReference>
<evidence type="ECO:0000256" key="1">
    <source>
        <dbReference type="ARBA" id="ARBA00004897"/>
    </source>
</evidence>
<dbReference type="Gene3D" id="2.10.150.10">
    <property type="entry name" value="Urease, beta subunit"/>
    <property type="match status" value="1"/>
</dbReference>
<dbReference type="InterPro" id="IPR008221">
    <property type="entry name" value="Urease"/>
</dbReference>
<feature type="binding site" evidence="8">
    <location>
        <position position="623"/>
    </location>
    <ligand>
        <name>Ni(2+)</name>
        <dbReference type="ChEBI" id="CHEBI:49786"/>
        <label>1</label>
    </ligand>
</feature>
<dbReference type="PANTHER" id="PTHR33569:SF1">
    <property type="entry name" value="UREASE"/>
    <property type="match status" value="1"/>
</dbReference>
<dbReference type="GO" id="GO:0009039">
    <property type="term" value="F:urease activity"/>
    <property type="evidence" value="ECO:0007669"/>
    <property type="project" value="UniProtKB-EC"/>
</dbReference>
<dbReference type="InterPro" id="IPR005848">
    <property type="entry name" value="Urease_asu"/>
</dbReference>
<feature type="binding site" evidence="8">
    <location>
        <position position="397"/>
    </location>
    <ligand>
        <name>Ni(2+)</name>
        <dbReference type="ChEBI" id="CHEBI:49786"/>
        <label>1</label>
    </ligand>
</feature>
<evidence type="ECO:0000259" key="11">
    <source>
        <dbReference type="PROSITE" id="PS51368"/>
    </source>
</evidence>
<protein>
    <recommendedName>
        <fullName evidence="2 6">Urease</fullName>
        <ecNumber evidence="2 6">3.5.1.5</ecNumber>
    </recommendedName>
    <alternativeName>
        <fullName evidence="6">Urea amidohydrolase</fullName>
    </alternativeName>
</protein>
<keyword evidence="4 6" id="KW-0479">Metal-binding</keyword>
<feature type="binding site" description="via carbamate group" evidence="8">
    <location>
        <position position="480"/>
    </location>
    <ligand>
        <name>Ni(2+)</name>
        <dbReference type="ChEBI" id="CHEBI:49786"/>
        <label>1</label>
    </ligand>
</feature>
<dbReference type="Pfam" id="PF01979">
    <property type="entry name" value="Amidohydro_1"/>
    <property type="match status" value="1"/>
</dbReference>
<keyword evidence="3 6" id="KW-0533">Nickel</keyword>
<feature type="binding site" evidence="8">
    <location>
        <position position="535"/>
    </location>
    <ligand>
        <name>Ni(2+)</name>
        <dbReference type="ChEBI" id="CHEBI:49786"/>
        <label>2</label>
    </ligand>
</feature>
<dbReference type="GO" id="GO:0016151">
    <property type="term" value="F:nickel cation binding"/>
    <property type="evidence" value="ECO:0007669"/>
    <property type="project" value="InterPro"/>
</dbReference>
<dbReference type="InterPro" id="IPR036461">
    <property type="entry name" value="Urease_betasu_sf"/>
</dbReference>
<dbReference type="PRINTS" id="PR01752">
    <property type="entry name" value="UREASE"/>
</dbReference>
<evidence type="ECO:0000313" key="13">
    <source>
        <dbReference type="Proteomes" id="UP001162640"/>
    </source>
</evidence>
<gene>
    <name evidence="12" type="ORF">TL16_g11118</name>
</gene>
<dbReference type="SUPFAM" id="SSF51338">
    <property type="entry name" value="Composite domain of metallo-dependent hydrolases"/>
    <property type="match status" value="2"/>
</dbReference>
<comment type="PTM">
    <text evidence="7">Carbamylation allows a single lysine to coordinate two nickel ions.</text>
</comment>
<dbReference type="Gene3D" id="3.30.280.10">
    <property type="entry name" value="Urease, gamma-like subunit"/>
    <property type="match status" value="1"/>
</dbReference>
<dbReference type="Pfam" id="PF00699">
    <property type="entry name" value="Urease_beta"/>
    <property type="match status" value="2"/>
</dbReference>
<feature type="domain" description="Urease" evidence="11">
    <location>
        <begin position="392"/>
        <end position="848"/>
    </location>
</feature>
<evidence type="ECO:0000256" key="5">
    <source>
        <dbReference type="ARBA" id="ARBA00022801"/>
    </source>
</evidence>
<dbReference type="Proteomes" id="UP001162640">
    <property type="component" value="Unassembled WGS sequence"/>
</dbReference>
<feature type="modified residue" description="N6-carboxylysine" evidence="7">
    <location>
        <position position="480"/>
    </location>
</feature>
<comment type="catalytic activity">
    <reaction evidence="6">
        <text>urea + 2 H2O + H(+) = hydrogencarbonate + 2 NH4(+)</text>
        <dbReference type="Rhea" id="RHEA:20557"/>
        <dbReference type="ChEBI" id="CHEBI:15377"/>
        <dbReference type="ChEBI" id="CHEBI:15378"/>
        <dbReference type="ChEBI" id="CHEBI:16199"/>
        <dbReference type="ChEBI" id="CHEBI:17544"/>
        <dbReference type="ChEBI" id="CHEBI:28938"/>
        <dbReference type="EC" id="3.5.1.5"/>
    </reaction>
</comment>
<comment type="pathway">
    <text evidence="1 6">Nitrogen metabolism; urea degradation; CO(2) and NH(3) from urea (urease route): step 1/1.</text>
</comment>
<proteinExistence type="inferred from homology"/>
<organism evidence="12 13">
    <name type="scientific">Triparma laevis f. inornata</name>
    <dbReference type="NCBI Taxonomy" id="1714386"/>
    <lineage>
        <taxon>Eukaryota</taxon>
        <taxon>Sar</taxon>
        <taxon>Stramenopiles</taxon>
        <taxon>Ochrophyta</taxon>
        <taxon>Bolidophyceae</taxon>
        <taxon>Parmales</taxon>
        <taxon>Triparmaceae</taxon>
        <taxon>Triparma</taxon>
    </lineage>
</organism>
<dbReference type="InterPro" id="IPR017950">
    <property type="entry name" value="Urease_AS"/>
</dbReference>
<dbReference type="SUPFAM" id="SSF51556">
    <property type="entry name" value="Metallo-dependent hydrolases"/>
    <property type="match status" value="1"/>
</dbReference>
<dbReference type="PROSITE" id="PS01120">
    <property type="entry name" value="UREASE_1"/>
    <property type="match status" value="1"/>
</dbReference>
<evidence type="ECO:0000256" key="8">
    <source>
        <dbReference type="PIRSR" id="PIRSR001222-51"/>
    </source>
</evidence>
<dbReference type="NCBIfam" id="NF009686">
    <property type="entry name" value="PRK13207.1"/>
    <property type="match status" value="1"/>
</dbReference>
<comment type="cofactor">
    <cofactor evidence="8">
        <name>Ni cation</name>
        <dbReference type="ChEBI" id="CHEBI:25516"/>
    </cofactor>
    <text evidence="8">Binds 2 nickel ions per subunit.</text>
</comment>
<dbReference type="PROSITE" id="PS51368">
    <property type="entry name" value="UREASE_3"/>
    <property type="match status" value="1"/>
</dbReference>
<dbReference type="InterPro" id="IPR032466">
    <property type="entry name" value="Metal_Hydrolase"/>
</dbReference>
<keyword evidence="5 6" id="KW-0378">Hydrolase</keyword>
<reference evidence="13" key="1">
    <citation type="journal article" date="2023" name="Commun. Biol.">
        <title>Genome analysis of Parmales, the sister group of diatoms, reveals the evolutionary specialization of diatoms from phago-mixotrophs to photoautotrophs.</title>
        <authorList>
            <person name="Ban H."/>
            <person name="Sato S."/>
            <person name="Yoshikawa S."/>
            <person name="Yamada K."/>
            <person name="Nakamura Y."/>
            <person name="Ichinomiya M."/>
            <person name="Sato N."/>
            <person name="Blanc-Mathieu R."/>
            <person name="Endo H."/>
            <person name="Kuwata A."/>
            <person name="Ogata H."/>
        </authorList>
    </citation>
    <scope>NUCLEOTIDE SEQUENCE [LARGE SCALE GENOMIC DNA]</scope>
</reference>
<dbReference type="PIRSF" id="PIRSF001222">
    <property type="entry name" value="Urease"/>
    <property type="match status" value="1"/>
</dbReference>
<dbReference type="CDD" id="cd00390">
    <property type="entry name" value="Urease_gamma"/>
    <property type="match status" value="1"/>
</dbReference>
<dbReference type="InterPro" id="IPR006680">
    <property type="entry name" value="Amidohydro-rel"/>
</dbReference>
<dbReference type="SUPFAM" id="SSF51278">
    <property type="entry name" value="Urease, beta-subunit"/>
    <property type="match status" value="1"/>
</dbReference>
<dbReference type="Gene3D" id="2.30.40.10">
    <property type="entry name" value="Urease, subunit C, domain 1"/>
    <property type="match status" value="1"/>
</dbReference>
<dbReference type="InterPro" id="IPR002019">
    <property type="entry name" value="Urease_beta-like"/>
</dbReference>
<dbReference type="NCBIfam" id="TIGR01792">
    <property type="entry name" value="urease_alph"/>
    <property type="match status" value="1"/>
</dbReference>
<comment type="caution">
    <text evidence="12">The sequence shown here is derived from an EMBL/GenBank/DDBJ whole genome shotgun (WGS) entry which is preliminary data.</text>
</comment>
<dbReference type="InterPro" id="IPR011059">
    <property type="entry name" value="Metal-dep_hydrolase_composite"/>
</dbReference>
<dbReference type="PANTHER" id="PTHR33569">
    <property type="entry name" value="UREASE"/>
    <property type="match status" value="1"/>
</dbReference>
<dbReference type="InterPro" id="IPR050069">
    <property type="entry name" value="Urease_subunit"/>
</dbReference>
<dbReference type="InterPro" id="IPR002026">
    <property type="entry name" value="Urease_gamma/gamma-beta_su"/>
</dbReference>
<dbReference type="InterPro" id="IPR017951">
    <property type="entry name" value="Urease_asu_c"/>
</dbReference>
<dbReference type="Gene3D" id="3.20.20.140">
    <property type="entry name" value="Metal-dependent hydrolases"/>
    <property type="match status" value="1"/>
</dbReference>
<evidence type="ECO:0000256" key="2">
    <source>
        <dbReference type="ARBA" id="ARBA00012934"/>
    </source>
</evidence>
<dbReference type="PROSITE" id="PS00145">
    <property type="entry name" value="UREASE_2"/>
    <property type="match status" value="1"/>
</dbReference>
<dbReference type="EC" id="3.5.1.5" evidence="2 6"/>
<accession>A0A9W7EQX9</accession>
<dbReference type="CDD" id="cd00407">
    <property type="entry name" value="Urease_beta"/>
    <property type="match status" value="1"/>
</dbReference>
<evidence type="ECO:0000256" key="7">
    <source>
        <dbReference type="PIRSR" id="PIRSR001222-50"/>
    </source>
</evidence>
<evidence type="ECO:0000256" key="10">
    <source>
        <dbReference type="PROSITE-ProRule" id="PRU00700"/>
    </source>
</evidence>
<dbReference type="InterPro" id="IPR036463">
    <property type="entry name" value="Urease_gamma_sf"/>
</dbReference>
<dbReference type="EMBL" id="BLQM01000410">
    <property type="protein sequence ID" value="GMH88308.1"/>
    <property type="molecule type" value="Genomic_DNA"/>
</dbReference>
<feature type="binding site" evidence="10">
    <location>
        <position position="482"/>
    </location>
    <ligand>
        <name>substrate</name>
    </ligand>
</feature>